<name>A0AAV8XU51_9CUCU</name>
<keyword evidence="3" id="KW-1185">Reference proteome</keyword>
<comment type="caution">
    <text evidence="2">The sequence shown here is derived from an EMBL/GenBank/DDBJ whole genome shotgun (WGS) entry which is preliminary data.</text>
</comment>
<dbReference type="PANTHER" id="PTHR33480">
    <property type="entry name" value="SET DOMAIN-CONTAINING PROTEIN-RELATED"/>
    <property type="match status" value="1"/>
</dbReference>
<evidence type="ECO:0000313" key="2">
    <source>
        <dbReference type="EMBL" id="KAJ8942169.1"/>
    </source>
</evidence>
<accession>A0AAV8XU51</accession>
<dbReference type="AlphaFoldDB" id="A0AAV8XU51"/>
<sequence>MENEDVEQLATFMGHTLDVHRKEYRLPDDIFQTAKIAKLLLLMESGDAGKYQGKTLDEINLEEDLMNPEKNNETSEEDVSDEEGELLQQIKCTPQISNKVEQKKEVATIC</sequence>
<dbReference type="EMBL" id="JAPWTK010000339">
    <property type="protein sequence ID" value="KAJ8942169.1"/>
    <property type="molecule type" value="Genomic_DNA"/>
</dbReference>
<reference evidence="2" key="1">
    <citation type="journal article" date="2023" name="Insect Mol. Biol.">
        <title>Genome sequencing provides insights into the evolution of gene families encoding plant cell wall-degrading enzymes in longhorned beetles.</title>
        <authorList>
            <person name="Shin N.R."/>
            <person name="Okamura Y."/>
            <person name="Kirsch R."/>
            <person name="Pauchet Y."/>
        </authorList>
    </citation>
    <scope>NUCLEOTIDE SEQUENCE</scope>
    <source>
        <strain evidence="2">AMC_N1</strain>
    </source>
</reference>
<dbReference type="PANTHER" id="PTHR33480:SF1">
    <property type="entry name" value="TYR RECOMBINASE DOMAIN-CONTAINING PROTEIN"/>
    <property type="match status" value="1"/>
</dbReference>
<feature type="region of interest" description="Disordered" evidence="1">
    <location>
        <begin position="65"/>
        <end position="85"/>
    </location>
</feature>
<gene>
    <name evidence="2" type="ORF">NQ318_002842</name>
</gene>
<organism evidence="2 3">
    <name type="scientific">Aromia moschata</name>
    <dbReference type="NCBI Taxonomy" id="1265417"/>
    <lineage>
        <taxon>Eukaryota</taxon>
        <taxon>Metazoa</taxon>
        <taxon>Ecdysozoa</taxon>
        <taxon>Arthropoda</taxon>
        <taxon>Hexapoda</taxon>
        <taxon>Insecta</taxon>
        <taxon>Pterygota</taxon>
        <taxon>Neoptera</taxon>
        <taxon>Endopterygota</taxon>
        <taxon>Coleoptera</taxon>
        <taxon>Polyphaga</taxon>
        <taxon>Cucujiformia</taxon>
        <taxon>Chrysomeloidea</taxon>
        <taxon>Cerambycidae</taxon>
        <taxon>Cerambycinae</taxon>
        <taxon>Callichromatini</taxon>
        <taxon>Aromia</taxon>
    </lineage>
</organism>
<dbReference type="Proteomes" id="UP001162162">
    <property type="component" value="Unassembled WGS sequence"/>
</dbReference>
<proteinExistence type="predicted"/>
<evidence type="ECO:0000256" key="1">
    <source>
        <dbReference type="SAM" id="MobiDB-lite"/>
    </source>
</evidence>
<feature type="compositionally biased region" description="Acidic residues" evidence="1">
    <location>
        <begin position="74"/>
        <end position="85"/>
    </location>
</feature>
<protein>
    <submittedName>
        <fullName evidence="2">Uncharacterized protein</fullName>
    </submittedName>
</protein>
<evidence type="ECO:0000313" key="3">
    <source>
        <dbReference type="Proteomes" id="UP001162162"/>
    </source>
</evidence>